<gene>
    <name evidence="1" type="ORF">NLG97_g9268</name>
</gene>
<dbReference type="EMBL" id="JANAKD010001862">
    <property type="protein sequence ID" value="KAJ3476009.1"/>
    <property type="molecule type" value="Genomic_DNA"/>
</dbReference>
<sequence>MDTDNDESLASTIESDVDPDAEWPVKQVLAERQVDRSKWYLVEWENFPLSQATWEPKGNLNAAMLREWEITKKKQKAGEIPSFHTDEWVTAVNQSLREKEARHETRNRKRQLRGMRTRTMVRELKQVTTDAGRIPSDQLQVTRDDALEPSAADPGQAVLRHNSSDERSRRSSLDALFSDSESEMNTEHGSDLGDPVSEETAATKPTVEASTIVNTLGSNSIQQPEQLQHLFAGIAIESADGVNCNTINETHGALPTVIDMESDLGSDAMDIDDASCNSSPTKSCLASNNNKTTNSSRDEIKNGNIAADKDRQSLHQQDAGTERHVHKAGASDPITTEEATVFTCLSEAQTKKSGKRVSFSSAVPAKRHSKAEASLFVPERSSKDASSVATTKSSASVGLDLEHENGTRTRGECYESAPKTCVIGSTRLACSFYVSSRLPNSDYSLYDKLMEEETFHFSYVCTAQDFLRQLRATELSTGPWTTGTACSHLQADKLAAVSGSLHSSSFGLLYRNDEMCIVIYPSESADWKVPPLPTSPPPPAGHALRYLAFMPAANFQTSDMSLEFNLEYPPGIGVFDKQLYHKLLPAPDQQTKARNIPDSFFLVFPPSAKPEEELICHWLRLFNKNCEIRSCVMSGHWAKFLEVPRGAVILHQDCIPSLYRLPHFQKLLHSRNEDYNFWIFRLPFCSPISEPQSMDVYLEQVGIALDWAFPPGVAVLVTPSFFISQPIQAYNILKWTWQNFSDEAPIYRHGKLVVCHGVDDWLLSLALEKNAAKLDLRESKQTLDVRMKSFHLMKKLLEQDPDDITSPIVCAPVHLDGNDEQSLVNWFGWWSLSHIDQFRKFSVICSDNDDSRRLSRYINRSTLRGLFSGSDGATDNGTDGERSTLQLVADDSRECLSTYIRSVSNDAHASAWNPLVICPWPVFQHTGELRYGDASQWVNFFAEEYIGRIIDGKRHAGIKNTQLGLFYSANSENDQVGPRDAQPTHAWVAFVRPMELHRKPWKYSELLIWDYRLRDTTRQSQTITESELSPAQRHLITEVTEQYAKINLPLGKVWAGGFKASKAYSNSLDITLDWVKATVENVKGWLPLNHDDMLNRGWSLVRNRSSLSTEHSPAWSRSSAPSGRMDLDTSEGVQRILFNPPNHGSAKARPYPNRLYQWVMAPRVSRESEYTYVPTLEWYREQQESGRGFEHIRVCSWKAFFDHYKIDDPEK</sequence>
<organism evidence="1 2">
    <name type="scientific">Lecanicillium saksenae</name>
    <dbReference type="NCBI Taxonomy" id="468837"/>
    <lineage>
        <taxon>Eukaryota</taxon>
        <taxon>Fungi</taxon>
        <taxon>Dikarya</taxon>
        <taxon>Ascomycota</taxon>
        <taxon>Pezizomycotina</taxon>
        <taxon>Sordariomycetes</taxon>
        <taxon>Hypocreomycetidae</taxon>
        <taxon>Hypocreales</taxon>
        <taxon>Cordycipitaceae</taxon>
        <taxon>Lecanicillium</taxon>
    </lineage>
</organism>
<dbReference type="Proteomes" id="UP001148737">
    <property type="component" value="Unassembled WGS sequence"/>
</dbReference>
<name>A0ACC1QGI4_9HYPO</name>
<evidence type="ECO:0000313" key="1">
    <source>
        <dbReference type="EMBL" id="KAJ3476009.1"/>
    </source>
</evidence>
<keyword evidence="2" id="KW-1185">Reference proteome</keyword>
<protein>
    <submittedName>
        <fullName evidence="1">Uncharacterized protein</fullName>
    </submittedName>
</protein>
<comment type="caution">
    <text evidence="1">The sequence shown here is derived from an EMBL/GenBank/DDBJ whole genome shotgun (WGS) entry which is preliminary data.</text>
</comment>
<evidence type="ECO:0000313" key="2">
    <source>
        <dbReference type="Proteomes" id="UP001148737"/>
    </source>
</evidence>
<reference evidence="1" key="1">
    <citation type="submission" date="2022-07" db="EMBL/GenBank/DDBJ databases">
        <title>Genome Sequence of Lecanicillium saksenae.</title>
        <authorList>
            <person name="Buettner E."/>
        </authorList>
    </citation>
    <scope>NUCLEOTIDE SEQUENCE</scope>
    <source>
        <strain evidence="1">VT-O1</strain>
    </source>
</reference>
<proteinExistence type="predicted"/>
<accession>A0ACC1QGI4</accession>